<gene>
    <name evidence="1" type="ORF">CYMTET_16733</name>
    <name evidence="2" type="ORF">CYMTET_16747</name>
</gene>
<sequence>MSTGNIIQQPGKQWSVERVPGLQGHALRVSIFLGRADGVQKNLPLLPANADENLRVAFAGAASAGSGTTPVFVLTAGDRAHEHIGVSLDAENMLISNVAPAYTTRKTRLDELVQRAAGNKAPAYSSFLNEMWRNSENGDFWKCPEKSTEVFSILDETMDTEIGGTEVLPAGEIGLSTLSLGTTDFDSPVKLPNGWTACFTPAAVRKANTDRFGKSSVSAHQCLCINCGKQGEKRPGETAKAAKEQNAEQAAQNWQSLLTLPKQRRSISHSNTIRYQIEYNHRYPRVVNAKDVKGCTFNIPIQYIIQAEDYERIRDEDRAQAANLKESMAWNPHSFQNTSLVYVIWADSGEHLTSAEEFDPSKVYDGIYRFVCFGHQHSLTARRELHAEQPDNEAFQQIECKLYFNRKNI</sequence>
<evidence type="ECO:0000313" key="3">
    <source>
        <dbReference type="Proteomes" id="UP001190700"/>
    </source>
</evidence>
<comment type="caution">
    <text evidence="1">The sequence shown here is derived from an EMBL/GenBank/DDBJ whole genome shotgun (WGS) entry which is preliminary data.</text>
</comment>
<evidence type="ECO:0000313" key="1">
    <source>
        <dbReference type="EMBL" id="KAK3275101.1"/>
    </source>
</evidence>
<dbReference type="AlphaFoldDB" id="A0AAE0L7N4"/>
<proteinExistence type="predicted"/>
<name>A0AAE0L7N4_9CHLO</name>
<reference evidence="1 3" key="1">
    <citation type="journal article" date="2015" name="Genome Biol. Evol.">
        <title>Comparative Genomics of a Bacterivorous Green Alga Reveals Evolutionary Causalities and Consequences of Phago-Mixotrophic Mode of Nutrition.</title>
        <authorList>
            <person name="Burns J.A."/>
            <person name="Paasch A."/>
            <person name="Narechania A."/>
            <person name="Kim E."/>
        </authorList>
    </citation>
    <scope>NUCLEOTIDE SEQUENCE [LARGE SCALE GENOMIC DNA]</scope>
    <source>
        <strain evidence="1">PLY_AMNH</strain>
    </source>
</reference>
<dbReference type="EMBL" id="LGRX02007394">
    <property type="protein sequence ID" value="KAK3275101.1"/>
    <property type="molecule type" value="Genomic_DNA"/>
</dbReference>
<dbReference type="EMBL" id="LGRX02007394">
    <property type="protein sequence ID" value="KAK3275115.1"/>
    <property type="molecule type" value="Genomic_DNA"/>
</dbReference>
<accession>A0AAE0L7N4</accession>
<keyword evidence="3" id="KW-1185">Reference proteome</keyword>
<protein>
    <submittedName>
        <fullName evidence="1">Uncharacterized protein</fullName>
    </submittedName>
</protein>
<dbReference type="Proteomes" id="UP001190700">
    <property type="component" value="Unassembled WGS sequence"/>
</dbReference>
<organism evidence="1 3">
    <name type="scientific">Cymbomonas tetramitiformis</name>
    <dbReference type="NCBI Taxonomy" id="36881"/>
    <lineage>
        <taxon>Eukaryota</taxon>
        <taxon>Viridiplantae</taxon>
        <taxon>Chlorophyta</taxon>
        <taxon>Pyramimonadophyceae</taxon>
        <taxon>Pyramimonadales</taxon>
        <taxon>Pyramimonadaceae</taxon>
        <taxon>Cymbomonas</taxon>
    </lineage>
</organism>
<reference evidence="1" key="2">
    <citation type="submission" date="2023-06" db="EMBL/GenBank/DDBJ databases">
        <title>Long-read-based genome assembly of the green algal bacterivore Cymbomonas tetramitiformis.</title>
        <authorList>
            <person name="Gyaltshen Y."/>
            <person name="Rozenberg A."/>
            <person name="Paasch A."/>
            <person name="Burns J.A."/>
            <person name="Warring S."/>
            <person name="Larson R."/>
            <person name="Maurer-Alcala X."/>
            <person name="Dacks J."/>
            <person name="Kim E."/>
        </authorList>
    </citation>
    <scope>NUCLEOTIDE SEQUENCE</scope>
    <source>
        <strain evidence="1">PLY_AMNH</strain>
    </source>
</reference>
<evidence type="ECO:0000313" key="2">
    <source>
        <dbReference type="EMBL" id="KAK3275115.1"/>
    </source>
</evidence>